<name>A0A6J4V9V1_9BACT</name>
<protein>
    <submittedName>
        <fullName evidence="1">Uncharacterized protein</fullName>
    </submittedName>
</protein>
<reference evidence="1" key="1">
    <citation type="submission" date="2020-02" db="EMBL/GenBank/DDBJ databases">
        <authorList>
            <person name="Meier V. D."/>
        </authorList>
    </citation>
    <scope>NUCLEOTIDE SEQUENCE</scope>
    <source>
        <strain evidence="1">AVDCRST_MAG87</strain>
    </source>
</reference>
<gene>
    <name evidence="1" type="ORF">AVDCRST_MAG87-2345</name>
</gene>
<dbReference type="AlphaFoldDB" id="A0A6J4V9V1"/>
<dbReference type="EMBL" id="CADCWJ010000519">
    <property type="protein sequence ID" value="CAA9570288.1"/>
    <property type="molecule type" value="Genomic_DNA"/>
</dbReference>
<accession>A0A6J4V9V1</accession>
<organism evidence="1">
    <name type="scientific">uncultured Thermomicrobiales bacterium</name>
    <dbReference type="NCBI Taxonomy" id="1645740"/>
    <lineage>
        <taxon>Bacteria</taxon>
        <taxon>Pseudomonadati</taxon>
        <taxon>Thermomicrobiota</taxon>
        <taxon>Thermomicrobia</taxon>
        <taxon>Thermomicrobiales</taxon>
        <taxon>environmental samples</taxon>
    </lineage>
</organism>
<evidence type="ECO:0000313" key="1">
    <source>
        <dbReference type="EMBL" id="CAA9570288.1"/>
    </source>
</evidence>
<sequence length="80" mass="8275">MGDASDVDPVRRFIVTPGATYGPAGSVLRALACSTTLPVRAVGLRRSITHVLLVGLLSALLPALLPEWRGIRLASAGLVA</sequence>
<proteinExistence type="predicted"/>